<reference evidence="2" key="1">
    <citation type="submission" date="2019-09" db="EMBL/GenBank/DDBJ databases">
        <title>In-depth cultivation of the pig gut microbiome towards novel bacterial diversity and tailored functional studies.</title>
        <authorList>
            <person name="Wylensek D."/>
            <person name="Hitch T.C.A."/>
            <person name="Clavel T."/>
        </authorList>
    </citation>
    <scope>NUCLEOTIDE SEQUENCE</scope>
    <source>
        <strain evidence="2">RF-744-FAT-WT-3</strain>
    </source>
</reference>
<gene>
    <name evidence="2" type="ORF">FYJ66_07130</name>
</gene>
<dbReference type="EMBL" id="VUNB01000005">
    <property type="protein sequence ID" value="MST69361.1"/>
    <property type="molecule type" value="Genomic_DNA"/>
</dbReference>
<keyword evidence="1" id="KW-0472">Membrane</keyword>
<dbReference type="AlphaFoldDB" id="A0A6A8M8S6"/>
<organism evidence="2">
    <name type="scientific">Baileyella intestinalis</name>
    <dbReference type="NCBI Taxonomy" id="2606709"/>
    <lineage>
        <taxon>Bacteria</taxon>
        <taxon>Bacillati</taxon>
        <taxon>Bacillota</taxon>
        <taxon>Clostridia</taxon>
        <taxon>Peptostreptococcales</taxon>
        <taxon>Anaerovoracaceae</taxon>
        <taxon>Baileyella</taxon>
    </lineage>
</organism>
<evidence type="ECO:0000256" key="1">
    <source>
        <dbReference type="SAM" id="Phobius"/>
    </source>
</evidence>
<name>A0A6A8M8S6_9FIRM</name>
<accession>A0A6A8M8S6</accession>
<dbReference type="RefSeq" id="WP_154572825.1">
    <property type="nucleotide sequence ID" value="NZ_VUNB01000005.1"/>
</dbReference>
<feature type="transmembrane region" description="Helical" evidence="1">
    <location>
        <begin position="12"/>
        <end position="42"/>
    </location>
</feature>
<proteinExistence type="predicted"/>
<keyword evidence="1" id="KW-0812">Transmembrane</keyword>
<protein>
    <submittedName>
        <fullName evidence="2">Response regulator transcription factor</fullName>
    </submittedName>
</protein>
<sequence>MDKFKKIIPLMLVFIALLAFFSGQWLIAGICAIIAGSIWSVVGGKSFNDRNLYLKKIDVSGKMTIEGLYDKIKDMETPFGKPWIAHHEQWEGKVIVFGPGMFKDYVVISKKGKSLYFTDSTVLAHLKPYEHDMYRFDNVADISNMEVTAKRYCGFASYKMIAAVMLEDLMDLVEKVDKNGDYPVPESMDIYRLFHYDTSDGIVRDEQDNEYAICKAVYEPLKVTITDMDGNSLGTVDGDPDARSPKLARHWPVTIEGQDEGSFARLKGGADGYILKCSLGEFSARAFRAVRKGNLSCNYRITRNGETVAIYGANGQIEFSDGRTVQNNVICSFNDDYLTMYIIFSEFIMTLNKFIK</sequence>
<evidence type="ECO:0000313" key="2">
    <source>
        <dbReference type="EMBL" id="MST69361.1"/>
    </source>
</evidence>
<comment type="caution">
    <text evidence="2">The sequence shown here is derived from an EMBL/GenBank/DDBJ whole genome shotgun (WGS) entry which is preliminary data.</text>
</comment>
<keyword evidence="1" id="KW-1133">Transmembrane helix</keyword>